<sequence>MNDSILVERSDNVATVILSNPAKLNALTLNMWQSLGDAFISLSDEPDVRCVVLRGQGDQAFAAGADVEEFTRVRAGTEQARHYADTAHRAMRSIAECRHPTIAAIKGACVGGGLEIASNCDLRLSARSSRFGVPVKRLGLVMSYSDLHGLLTLAGRAGALEILLEGRIFDAEEALQKGLLTRVIDDVEFETDVARAVERVVSGAPLVARWHKKFINRLTPKPELTEQELAECYACFDTEDYKIGYQAFLDKTRAEFIGQ</sequence>
<dbReference type="InterPro" id="IPR014748">
    <property type="entry name" value="Enoyl-CoA_hydra_C"/>
</dbReference>
<dbReference type="GO" id="GO:0006635">
    <property type="term" value="P:fatty acid beta-oxidation"/>
    <property type="evidence" value="ECO:0007669"/>
    <property type="project" value="TreeGrafter"/>
</dbReference>
<dbReference type="OrthoDB" id="9148881at2"/>
<evidence type="ECO:0000256" key="1">
    <source>
        <dbReference type="ARBA" id="ARBA00005254"/>
    </source>
</evidence>
<dbReference type="RefSeq" id="WP_102073988.1">
    <property type="nucleotide sequence ID" value="NZ_PDNW01000008.1"/>
</dbReference>
<dbReference type="AlphaFoldDB" id="A0A2N4U450"/>
<proteinExistence type="inferred from homology"/>
<dbReference type="InterPro" id="IPR001753">
    <property type="entry name" value="Enoyl-CoA_hydra/iso"/>
</dbReference>
<dbReference type="Gene3D" id="1.10.12.10">
    <property type="entry name" value="Lyase 2-enoyl-coa Hydratase, Chain A, domain 2"/>
    <property type="match status" value="1"/>
</dbReference>
<dbReference type="Proteomes" id="UP000234190">
    <property type="component" value="Unassembled WGS sequence"/>
</dbReference>
<organism evidence="3 4">
    <name type="scientific">Pollutimonas subterranea</name>
    <dbReference type="NCBI Taxonomy" id="2045210"/>
    <lineage>
        <taxon>Bacteria</taxon>
        <taxon>Pseudomonadati</taxon>
        <taxon>Pseudomonadota</taxon>
        <taxon>Betaproteobacteria</taxon>
        <taxon>Burkholderiales</taxon>
        <taxon>Alcaligenaceae</taxon>
        <taxon>Pollutimonas</taxon>
    </lineage>
</organism>
<dbReference type="InterPro" id="IPR029045">
    <property type="entry name" value="ClpP/crotonase-like_dom_sf"/>
</dbReference>
<evidence type="ECO:0000313" key="4">
    <source>
        <dbReference type="Proteomes" id="UP000234190"/>
    </source>
</evidence>
<comment type="caution">
    <text evidence="3">The sequence shown here is derived from an EMBL/GenBank/DDBJ whole genome shotgun (WGS) entry which is preliminary data.</text>
</comment>
<dbReference type="Gene3D" id="3.90.226.10">
    <property type="entry name" value="2-enoyl-CoA Hydratase, Chain A, domain 1"/>
    <property type="match status" value="1"/>
</dbReference>
<dbReference type="EMBL" id="PDNW01000008">
    <property type="protein sequence ID" value="PLC49794.1"/>
    <property type="molecule type" value="Genomic_DNA"/>
</dbReference>
<keyword evidence="4" id="KW-1185">Reference proteome</keyword>
<dbReference type="PANTHER" id="PTHR11941">
    <property type="entry name" value="ENOYL-COA HYDRATASE-RELATED"/>
    <property type="match status" value="1"/>
</dbReference>
<protein>
    <submittedName>
        <fullName evidence="3">Enoyl-CoA hydratase</fullName>
    </submittedName>
</protein>
<dbReference type="SUPFAM" id="SSF52096">
    <property type="entry name" value="ClpP/crotonase"/>
    <property type="match status" value="1"/>
</dbReference>
<reference evidence="3 4" key="1">
    <citation type="submission" date="2017-10" db="EMBL/GenBank/DDBJ databases">
        <title>Two draft genome sequences of Pusillimonas sp. strains isolated from a nitrate- and radionuclide-contaminated groundwater in Russia.</title>
        <authorList>
            <person name="Grouzdev D.S."/>
            <person name="Tourova T.P."/>
            <person name="Goeva M.A."/>
            <person name="Babich T.L."/>
            <person name="Sokolova D.S."/>
            <person name="Abdullin R."/>
            <person name="Poltaraus A.B."/>
            <person name="Toshchakov S.V."/>
            <person name="Nazina T.N."/>
        </authorList>
    </citation>
    <scope>NUCLEOTIDE SEQUENCE [LARGE SCALE GENOMIC DNA]</scope>
    <source>
        <strain evidence="3 4">JR1/69-3-13</strain>
    </source>
</reference>
<name>A0A2N4U450_9BURK</name>
<accession>A0A2N4U450</accession>
<evidence type="ECO:0000256" key="2">
    <source>
        <dbReference type="ARBA" id="ARBA00023239"/>
    </source>
</evidence>
<evidence type="ECO:0000313" key="3">
    <source>
        <dbReference type="EMBL" id="PLC49794.1"/>
    </source>
</evidence>
<comment type="similarity">
    <text evidence="1">Belongs to the enoyl-CoA hydratase/isomerase family.</text>
</comment>
<dbReference type="GO" id="GO:0016829">
    <property type="term" value="F:lyase activity"/>
    <property type="evidence" value="ECO:0007669"/>
    <property type="project" value="UniProtKB-KW"/>
</dbReference>
<keyword evidence="2" id="KW-0456">Lyase</keyword>
<dbReference type="Pfam" id="PF00378">
    <property type="entry name" value="ECH_1"/>
    <property type="match status" value="1"/>
</dbReference>
<dbReference type="CDD" id="cd06558">
    <property type="entry name" value="crotonase-like"/>
    <property type="match status" value="1"/>
</dbReference>
<gene>
    <name evidence="3" type="ORF">CR159_10900</name>
</gene>
<dbReference type="PANTHER" id="PTHR11941:SF54">
    <property type="entry name" value="ENOYL-COA HYDRATASE, MITOCHONDRIAL"/>
    <property type="match status" value="1"/>
</dbReference>